<dbReference type="Pfam" id="PF00892">
    <property type="entry name" value="EamA"/>
    <property type="match status" value="1"/>
</dbReference>
<name>A0A923NPT9_9FIRM</name>
<feature type="transmembrane region" description="Helical" evidence="8">
    <location>
        <begin position="78"/>
        <end position="95"/>
    </location>
</feature>
<feature type="transmembrane region" description="Helical" evidence="8">
    <location>
        <begin position="269"/>
        <end position="288"/>
    </location>
</feature>
<evidence type="ECO:0000256" key="4">
    <source>
        <dbReference type="ARBA" id="ARBA00022475"/>
    </source>
</evidence>
<feature type="transmembrane region" description="Helical" evidence="8">
    <location>
        <begin position="101"/>
        <end position="123"/>
    </location>
</feature>
<keyword evidence="11" id="KW-1185">Reference proteome</keyword>
<dbReference type="PANTHER" id="PTHR22911:SF137">
    <property type="entry name" value="SOLUTE CARRIER FAMILY 35 MEMBER G2-RELATED"/>
    <property type="match status" value="1"/>
</dbReference>
<dbReference type="InterPro" id="IPR037185">
    <property type="entry name" value="EmrE-like"/>
</dbReference>
<dbReference type="Proteomes" id="UP000602647">
    <property type="component" value="Unassembled WGS sequence"/>
</dbReference>
<protein>
    <submittedName>
        <fullName evidence="10">EamA family transporter RarD</fullName>
    </submittedName>
</protein>
<feature type="domain" description="EamA" evidence="9">
    <location>
        <begin position="10"/>
        <end position="146"/>
    </location>
</feature>
<dbReference type="SUPFAM" id="SSF103481">
    <property type="entry name" value="Multidrug resistance efflux transporter EmrE"/>
    <property type="match status" value="2"/>
</dbReference>
<dbReference type="AlphaFoldDB" id="A0A923NPT9"/>
<keyword evidence="3" id="KW-0813">Transport</keyword>
<comment type="similarity">
    <text evidence="2">Belongs to the EamA transporter family.</text>
</comment>
<feature type="transmembrane region" description="Helical" evidence="8">
    <location>
        <begin position="130"/>
        <end position="146"/>
    </location>
</feature>
<comment type="caution">
    <text evidence="10">The sequence shown here is derived from an EMBL/GenBank/DDBJ whole genome shotgun (WGS) entry which is preliminary data.</text>
</comment>
<evidence type="ECO:0000256" key="2">
    <source>
        <dbReference type="ARBA" id="ARBA00007362"/>
    </source>
</evidence>
<reference evidence="10" key="1">
    <citation type="submission" date="2020-08" db="EMBL/GenBank/DDBJ databases">
        <title>Genome public.</title>
        <authorList>
            <person name="Liu C."/>
            <person name="Sun Q."/>
        </authorList>
    </citation>
    <scope>NUCLEOTIDE SEQUENCE</scope>
    <source>
        <strain evidence="10">BX12</strain>
    </source>
</reference>
<evidence type="ECO:0000256" key="8">
    <source>
        <dbReference type="SAM" id="Phobius"/>
    </source>
</evidence>
<evidence type="ECO:0000256" key="6">
    <source>
        <dbReference type="ARBA" id="ARBA00022989"/>
    </source>
</evidence>
<proteinExistence type="inferred from homology"/>
<dbReference type="PANTHER" id="PTHR22911">
    <property type="entry name" value="ACYL-MALONYL CONDENSING ENZYME-RELATED"/>
    <property type="match status" value="1"/>
</dbReference>
<feature type="transmembrane region" description="Helical" evidence="8">
    <location>
        <begin position="37"/>
        <end position="57"/>
    </location>
</feature>
<evidence type="ECO:0000313" key="10">
    <source>
        <dbReference type="EMBL" id="MBC6679913.1"/>
    </source>
</evidence>
<keyword evidence="7 8" id="KW-0472">Membrane</keyword>
<dbReference type="GO" id="GO:0005886">
    <property type="term" value="C:plasma membrane"/>
    <property type="evidence" value="ECO:0007669"/>
    <property type="project" value="UniProtKB-SubCell"/>
</dbReference>
<evidence type="ECO:0000256" key="7">
    <source>
        <dbReference type="ARBA" id="ARBA00023136"/>
    </source>
</evidence>
<feature type="transmembrane region" description="Helical" evidence="8">
    <location>
        <begin position="214"/>
        <end position="232"/>
    </location>
</feature>
<evidence type="ECO:0000256" key="1">
    <source>
        <dbReference type="ARBA" id="ARBA00004651"/>
    </source>
</evidence>
<sequence length="297" mass="33069">MENEKKIYRKGLTYGVSCSVLWGLLPIYWQALKPIESSVILVYRILLVCVVCGALSWKLYGIEEIKKHLRPKGAKLRFFLTGLLITFNWQLYVWAVNTDQVVQTCIGYYIEPLVISAFGILFFKEKLTNYKLAAIGLALIGVAVILVHFMEVPIVALTLGVSFAGYAVLKKNNKLPSILSLFYETMYLALPALAVILYLEKTGNGAICAGMEFQYFLLFFSGPVTAATLALFSEAAGRLPLVTLGLIEYIMPTISLALGVFLFEEPFDAVQFMAFVIVWIGLAIFSIGEWKEVKAGQ</sequence>
<keyword evidence="5 8" id="KW-0812">Transmembrane</keyword>
<evidence type="ECO:0000256" key="3">
    <source>
        <dbReference type="ARBA" id="ARBA00022448"/>
    </source>
</evidence>
<accession>A0A923NPT9</accession>
<dbReference type="RefSeq" id="WP_187303019.1">
    <property type="nucleotide sequence ID" value="NZ_JACRYT010000008.1"/>
</dbReference>
<gene>
    <name evidence="10" type="primary">rarD</name>
    <name evidence="10" type="ORF">H9L42_08735</name>
</gene>
<keyword evidence="6 8" id="KW-1133">Transmembrane helix</keyword>
<dbReference type="NCBIfam" id="TIGR00688">
    <property type="entry name" value="rarD"/>
    <property type="match status" value="1"/>
</dbReference>
<dbReference type="InterPro" id="IPR000620">
    <property type="entry name" value="EamA_dom"/>
</dbReference>
<dbReference type="InterPro" id="IPR004626">
    <property type="entry name" value="RarD"/>
</dbReference>
<keyword evidence="4" id="KW-1003">Cell membrane</keyword>
<evidence type="ECO:0000256" key="5">
    <source>
        <dbReference type="ARBA" id="ARBA00022692"/>
    </source>
</evidence>
<evidence type="ECO:0000313" key="11">
    <source>
        <dbReference type="Proteomes" id="UP000602647"/>
    </source>
</evidence>
<feature type="transmembrane region" description="Helical" evidence="8">
    <location>
        <begin position="239"/>
        <end position="263"/>
    </location>
</feature>
<comment type="subcellular location">
    <subcellularLocation>
        <location evidence="1">Cell membrane</location>
        <topology evidence="1">Multi-pass membrane protein</topology>
    </subcellularLocation>
</comment>
<organism evidence="10 11">
    <name type="scientific">Zhenpiania hominis</name>
    <dbReference type="NCBI Taxonomy" id="2763644"/>
    <lineage>
        <taxon>Bacteria</taxon>
        <taxon>Bacillati</taxon>
        <taxon>Bacillota</taxon>
        <taxon>Clostridia</taxon>
        <taxon>Peptostreptococcales</taxon>
        <taxon>Anaerovoracaceae</taxon>
        <taxon>Zhenpiania</taxon>
    </lineage>
</organism>
<feature type="transmembrane region" description="Helical" evidence="8">
    <location>
        <begin position="181"/>
        <end position="199"/>
    </location>
</feature>
<dbReference type="EMBL" id="JACRYT010000008">
    <property type="protein sequence ID" value="MBC6679913.1"/>
    <property type="molecule type" value="Genomic_DNA"/>
</dbReference>
<feature type="transmembrane region" description="Helical" evidence="8">
    <location>
        <begin position="12"/>
        <end position="31"/>
    </location>
</feature>
<feature type="transmembrane region" description="Helical" evidence="8">
    <location>
        <begin position="152"/>
        <end position="169"/>
    </location>
</feature>
<evidence type="ECO:0000259" key="9">
    <source>
        <dbReference type="Pfam" id="PF00892"/>
    </source>
</evidence>